<gene>
    <name evidence="2" type="ORF">UU50_C0003G0028</name>
</gene>
<dbReference type="EMBL" id="LCAW01000003">
    <property type="protein sequence ID" value="KKR99723.1"/>
    <property type="molecule type" value="Genomic_DNA"/>
</dbReference>
<proteinExistence type="predicted"/>
<reference evidence="2 3" key="1">
    <citation type="journal article" date="2015" name="Nature">
        <title>rRNA introns, odd ribosomes, and small enigmatic genomes across a large radiation of phyla.</title>
        <authorList>
            <person name="Brown C.T."/>
            <person name="Hug L.A."/>
            <person name="Thomas B.C."/>
            <person name="Sharon I."/>
            <person name="Castelle C.J."/>
            <person name="Singh A."/>
            <person name="Wilkins M.J."/>
            <person name="Williams K.H."/>
            <person name="Banfield J.F."/>
        </authorList>
    </citation>
    <scope>NUCLEOTIDE SEQUENCE [LARGE SCALE GENOMIC DNA]</scope>
</reference>
<accession>A0A0G0VFZ4</accession>
<comment type="caution">
    <text evidence="2">The sequence shown here is derived from an EMBL/GenBank/DDBJ whole genome shotgun (WGS) entry which is preliminary data.</text>
</comment>
<sequence>MRRAPPDRGRADPGRRPARHGHHGQPGSGRHGQGPGDRQGRPCPDRAGPAQLVAREQAGPTGLQGQVRCPTLPPAHGHGLPGRTRGGGQVRDIPQVARRRHLEGLRDLPLPVRAGQKDWHDPALVQPRRGSPRDVLHRG</sequence>
<evidence type="ECO:0000256" key="1">
    <source>
        <dbReference type="SAM" id="MobiDB-lite"/>
    </source>
</evidence>
<protein>
    <submittedName>
        <fullName evidence="2">Uncharacterized protein</fullName>
    </submittedName>
</protein>
<feature type="compositionally biased region" description="Basic and acidic residues" evidence="1">
    <location>
        <begin position="1"/>
        <end position="15"/>
    </location>
</feature>
<evidence type="ECO:0000313" key="2">
    <source>
        <dbReference type="EMBL" id="KKR99723.1"/>
    </source>
</evidence>
<dbReference type="AlphaFoldDB" id="A0A0G0VFZ4"/>
<name>A0A0G0VFZ4_9BACT</name>
<feature type="region of interest" description="Disordered" evidence="1">
    <location>
        <begin position="1"/>
        <end position="139"/>
    </location>
</feature>
<feature type="compositionally biased region" description="Gly residues" evidence="1">
    <location>
        <begin position="24"/>
        <end position="37"/>
    </location>
</feature>
<organism evidence="2 3">
    <name type="scientific">Candidatus Uhrbacteria bacterium GW2011_GWC1_41_20</name>
    <dbReference type="NCBI Taxonomy" id="1618983"/>
    <lineage>
        <taxon>Bacteria</taxon>
        <taxon>Candidatus Uhriibacteriota</taxon>
    </lineage>
</organism>
<dbReference type="Proteomes" id="UP000033930">
    <property type="component" value="Unassembled WGS sequence"/>
</dbReference>
<evidence type="ECO:0000313" key="3">
    <source>
        <dbReference type="Proteomes" id="UP000033930"/>
    </source>
</evidence>